<feature type="transmembrane region" description="Helical" evidence="14">
    <location>
        <begin position="125"/>
        <end position="148"/>
    </location>
</feature>
<dbReference type="GO" id="GO:0005789">
    <property type="term" value="C:endoplasmic reticulum membrane"/>
    <property type="evidence" value="ECO:0007669"/>
    <property type="project" value="UniProtKB-SubCell"/>
</dbReference>
<dbReference type="UniPathway" id="UPA00378"/>
<keyword evidence="7" id="KW-0808">Transferase</keyword>
<evidence type="ECO:0000256" key="12">
    <source>
        <dbReference type="ARBA" id="ARBA00044727"/>
    </source>
</evidence>
<reference evidence="16" key="1">
    <citation type="journal article" date="2014" name="Microb. Cell Fact.">
        <title>Exploiting Issatchenkia orientalis SD108 for succinic acid production.</title>
        <authorList>
            <person name="Xiao H."/>
            <person name="Shao Z."/>
            <person name="Jiang Y."/>
            <person name="Dole S."/>
            <person name="Zhao H."/>
        </authorList>
    </citation>
    <scope>NUCLEOTIDE SEQUENCE [LARGE SCALE GENOMIC DNA]</scope>
    <source>
        <strain evidence="16">SD108</strain>
    </source>
</reference>
<dbReference type="GO" id="GO:0006488">
    <property type="term" value="P:dolichol-linked oligosaccharide biosynthetic process"/>
    <property type="evidence" value="ECO:0007669"/>
    <property type="project" value="UniProtKB-UniRule"/>
</dbReference>
<dbReference type="InterPro" id="IPR016900">
    <property type="entry name" value="Alg10"/>
</dbReference>
<sequence length="463" mass="53362">MTTVGTLIDIAATAIAGMPLRQFVEDVSLRVNYLFIDENFHYPQLKTILSGDYTSWDSKITTPPGLYYLTALYAKLSNVQVNLANMRMFNYLGGLFLATLLISIRRNMKNPGFASASIYLNPLIAIFYSLYYTDVWASAVVIAAYAIILQRPVGFKFTAWLSAMIGLLSVTFRQTNIAWCVFLLATLIDAKCKVDGIYRYENEIDDFVTFIKTALKNFDIILPYAITGGLFVGFSVLNGGVALGDKENHVLVPHLAQLCYCATFIVALTVPQWFSLSILFEYVGDNFLIIKGLLFNATWIPILSMMVYNFTIVHPFVLADNRHYTFYIVHRFITRTENSRMQLVPIYHFSCYVIYKMFKQNEVKHLTSKVVYHAFLACTLISVCLSPLFEPRYYILPVIFYRLLTSTSDRPFLGLPLLRKYNVGIRLVLEVFWSWFWTQAIYIIFLQFTFEWDDLPDLQRIIW</sequence>
<comment type="function">
    <text evidence="12">Dol-P-Glc:Glc(2)Man(9)GlcNAc(2)-PP-Dol alpha-1,2-glucosyltransferase that operates in the biosynthetic pathway of dolichol-linked oligosaccharides, the glycan precursors employed in protein asparagine (N)-glycosylation. The assembly of dolichol-linked oligosaccharides begins on the cytosolic side of the endoplasmic reticulum membrane and finishes in its lumen. The sequential addition of sugars to dolichol pyrophosphate produces dolichol-linked oligosaccharides containing fourteen sugars, including two GlcNAcs, nine mannoses and three glucoses. Once assembled, the oligosaccharide is transferred from the lipid to nascent proteins by oligosaccharyltransferases. In the lumen of the endoplasmic reticulum, adds the third and last glucose residue from dolichyl phosphate glucose (Dol-P-Glc) onto the lipid-linked oligosaccharide intermediate Glc(2)Man(9)GlcNAc(2)-PP-Dol to produce Glc(3)Man(9)GlcNAc(2)-PP-Dol.</text>
</comment>
<proteinExistence type="inferred from homology"/>
<dbReference type="HOGENOM" id="CLU_017053_1_0_1"/>
<evidence type="ECO:0000256" key="5">
    <source>
        <dbReference type="ARBA" id="ARBA00018512"/>
    </source>
</evidence>
<keyword evidence="6 14" id="KW-0328">Glycosyltransferase</keyword>
<dbReference type="PANTHER" id="PTHR12989:SF10">
    <property type="entry name" value="DOL-P-GLC:GLC(2)MAN(9)GLCNAC(2)-PP-DOL ALPHA-1,2-GLUCOSYLTRANSFERASE-RELATED"/>
    <property type="match status" value="1"/>
</dbReference>
<evidence type="ECO:0000256" key="14">
    <source>
        <dbReference type="PIRNR" id="PIRNR028810"/>
    </source>
</evidence>
<keyword evidence="11 14" id="KW-0472">Membrane</keyword>
<evidence type="ECO:0000256" key="11">
    <source>
        <dbReference type="ARBA" id="ARBA00023136"/>
    </source>
</evidence>
<comment type="caution">
    <text evidence="14">Lacks conserved residue(s) required for the propagation of feature annotation.</text>
</comment>
<accession>A0A099P1A1</accession>
<comment type="caution">
    <text evidence="15">The sequence shown here is derived from an EMBL/GenBank/DDBJ whole genome shotgun (WGS) entry which is preliminary data.</text>
</comment>
<feature type="transmembrane region" description="Helical" evidence="14">
    <location>
        <begin position="160"/>
        <end position="185"/>
    </location>
</feature>
<dbReference type="AlphaFoldDB" id="A0A099P1A1"/>
<evidence type="ECO:0000256" key="10">
    <source>
        <dbReference type="ARBA" id="ARBA00022989"/>
    </source>
</evidence>
<evidence type="ECO:0000256" key="9">
    <source>
        <dbReference type="ARBA" id="ARBA00022824"/>
    </source>
</evidence>
<evidence type="ECO:0000256" key="3">
    <source>
        <dbReference type="ARBA" id="ARBA00010600"/>
    </source>
</evidence>
<dbReference type="EMBL" id="JQFK01000028">
    <property type="protein sequence ID" value="KGK37846.1"/>
    <property type="molecule type" value="Genomic_DNA"/>
</dbReference>
<organism evidence="15 16">
    <name type="scientific">Pichia kudriavzevii</name>
    <name type="common">Yeast</name>
    <name type="synonym">Issatchenkia orientalis</name>
    <dbReference type="NCBI Taxonomy" id="4909"/>
    <lineage>
        <taxon>Eukaryota</taxon>
        <taxon>Fungi</taxon>
        <taxon>Dikarya</taxon>
        <taxon>Ascomycota</taxon>
        <taxon>Saccharomycotina</taxon>
        <taxon>Pichiomycetes</taxon>
        <taxon>Pichiales</taxon>
        <taxon>Pichiaceae</taxon>
        <taxon>Pichia</taxon>
    </lineage>
</organism>
<keyword evidence="8 14" id="KW-0812">Transmembrane</keyword>
<dbReference type="PIRSF" id="PIRSF028810">
    <property type="entry name" value="Alpha1_2_glucosyltferase_Alg10"/>
    <property type="match status" value="1"/>
</dbReference>
<dbReference type="Pfam" id="PF04922">
    <property type="entry name" value="DIE2_ALG10"/>
    <property type="match status" value="1"/>
</dbReference>
<dbReference type="EC" id="2.4.1.256" evidence="4 14"/>
<protein>
    <recommendedName>
        <fullName evidence="5 14">Dol-P-Glc:Glc(2)Man(9)GlcNAc(2)-PP-Dol alpha-1,2-glucosyltransferase</fullName>
        <ecNumber evidence="4 14">2.4.1.256</ecNumber>
    </recommendedName>
</protein>
<evidence type="ECO:0000256" key="4">
    <source>
        <dbReference type="ARBA" id="ARBA00011967"/>
    </source>
</evidence>
<dbReference type="VEuPathDB" id="FungiDB:C5L36_0D05790"/>
<comment type="pathway">
    <text evidence="2">Protein modification; protein glycosylation.</text>
</comment>
<comment type="subcellular location">
    <subcellularLocation>
        <location evidence="1">Endoplasmic reticulum membrane</location>
        <topology evidence="1">Multi-pass membrane protein</topology>
    </subcellularLocation>
</comment>
<comment type="catalytic activity">
    <reaction evidence="13">
        <text>an alpha-D-Glc-(1-&gt;3)-alpha-D-Glc-(1-&gt;3)-alpha-D-Man-(1-&gt;2)-alpha-D-Man-(1-&gt;2)-alpha-D-Man-(1-&gt;3)-[alpha-D-Man-(1-&gt;2)-alpha-D-Man-(1-&gt;3)-[alpha-D-Man-(1-&gt;2)-alpha-D-Man-(1-&gt;6)]-alpha-D-Man-(1-&gt;6)]-beta-D-Man-(1-&gt;4)-beta-D-GlcNAc-(1-&gt;4)-alpha-D-GlcNAc-diphospho-di-trans,poly-cis-dolichol + a di-trans,poly-cis-dolichyl beta-D-glucosyl phosphate = a alpha-D-Glc-(1-&gt;2)-alpha-D-Glc-(1-&gt;3)-alpha-D-Glc-(1-&gt;3)-alpha-D-Man-(1-&gt;2)-alpha-D-Man-(1-&gt;2)-alpha-D-Man-(1-&gt;3)-[alpha-D-Man-(1-&gt;2)-alpha-D-Man-(1-&gt;3)-[alpha-D-Man-(1-&gt;2)-alpha-D-Man-(1-&gt;6)]-alpha-D-Man-(1-&gt;6)]-beta-D-Man-(1-&gt;4)-beta-D-GlcNAc-(1-&gt;4)-alpha-D-GlcNAc-diphospho-di-trans,poly-cis-dolichol + a di-trans,poly-cis-dolichyl phosphate + H(+)</text>
        <dbReference type="Rhea" id="RHEA:29543"/>
        <dbReference type="Rhea" id="RHEA-COMP:19498"/>
        <dbReference type="Rhea" id="RHEA-COMP:19502"/>
        <dbReference type="Rhea" id="RHEA-COMP:19512"/>
        <dbReference type="Rhea" id="RHEA-COMP:19522"/>
        <dbReference type="ChEBI" id="CHEBI:15378"/>
        <dbReference type="ChEBI" id="CHEBI:57525"/>
        <dbReference type="ChEBI" id="CHEBI:57683"/>
        <dbReference type="ChEBI" id="CHEBI:132522"/>
        <dbReference type="ChEBI" id="CHEBI:132523"/>
        <dbReference type="EC" id="2.4.1.256"/>
    </reaction>
    <physiologicalReaction direction="left-to-right" evidence="13">
        <dbReference type="Rhea" id="RHEA:29544"/>
    </physiologicalReaction>
</comment>
<feature type="transmembrane region" description="Helical" evidence="14">
    <location>
        <begin position="88"/>
        <end position="104"/>
    </location>
</feature>
<evidence type="ECO:0000256" key="6">
    <source>
        <dbReference type="ARBA" id="ARBA00022676"/>
    </source>
</evidence>
<dbReference type="GO" id="GO:0106073">
    <property type="term" value="F:dolichyl pyrophosphate Glc2Man9GlcNAc2 alpha-1,2-glucosyltransferase activity"/>
    <property type="evidence" value="ECO:0007669"/>
    <property type="project" value="UniProtKB-UniRule"/>
</dbReference>
<feature type="transmembrane region" description="Helical" evidence="14">
    <location>
        <begin position="255"/>
        <end position="280"/>
    </location>
</feature>
<feature type="transmembrane region" description="Helical" evidence="14">
    <location>
        <begin position="370"/>
        <end position="389"/>
    </location>
</feature>
<name>A0A099P1A1_PICKU</name>
<keyword evidence="9" id="KW-0256">Endoplasmic reticulum</keyword>
<evidence type="ECO:0000256" key="8">
    <source>
        <dbReference type="ARBA" id="ARBA00022692"/>
    </source>
</evidence>
<feature type="transmembrane region" description="Helical" evidence="14">
    <location>
        <begin position="221"/>
        <end position="243"/>
    </location>
</feature>
<dbReference type="PANTHER" id="PTHR12989">
    <property type="entry name" value="ALPHA-1,2-GLUCOSYLTRANSFERASE ALG10"/>
    <property type="match status" value="1"/>
</dbReference>
<evidence type="ECO:0000256" key="1">
    <source>
        <dbReference type="ARBA" id="ARBA00004477"/>
    </source>
</evidence>
<dbReference type="eggNOG" id="KOG2642">
    <property type="taxonomic scope" value="Eukaryota"/>
</dbReference>
<evidence type="ECO:0000313" key="15">
    <source>
        <dbReference type="EMBL" id="KGK37846.1"/>
    </source>
</evidence>
<evidence type="ECO:0000256" key="13">
    <source>
        <dbReference type="ARBA" id="ARBA00048064"/>
    </source>
</evidence>
<evidence type="ECO:0000256" key="7">
    <source>
        <dbReference type="ARBA" id="ARBA00022679"/>
    </source>
</evidence>
<feature type="transmembrane region" description="Helical" evidence="14">
    <location>
        <begin position="292"/>
        <end position="319"/>
    </location>
</feature>
<gene>
    <name evidence="15" type="ORF">JL09_g2968</name>
</gene>
<evidence type="ECO:0000313" key="16">
    <source>
        <dbReference type="Proteomes" id="UP000029867"/>
    </source>
</evidence>
<dbReference type="Proteomes" id="UP000029867">
    <property type="component" value="Unassembled WGS sequence"/>
</dbReference>
<keyword evidence="10 14" id="KW-1133">Transmembrane helix</keyword>
<comment type="similarity">
    <text evidence="3 14">Belongs to the ALG10 glucosyltransferase family.</text>
</comment>
<feature type="transmembrane region" description="Helical" evidence="14">
    <location>
        <begin position="427"/>
        <end position="450"/>
    </location>
</feature>
<evidence type="ECO:0000256" key="2">
    <source>
        <dbReference type="ARBA" id="ARBA00004922"/>
    </source>
</evidence>